<dbReference type="SUPFAM" id="SSF54913">
    <property type="entry name" value="GlnB-like"/>
    <property type="match status" value="1"/>
</dbReference>
<evidence type="ECO:0000313" key="2">
    <source>
        <dbReference type="Proteomes" id="UP000238605"/>
    </source>
</evidence>
<dbReference type="InterPro" id="IPR002187">
    <property type="entry name" value="N-reg_PII"/>
</dbReference>
<gene>
    <name evidence="1" type="ORF">C1704_04445</name>
</gene>
<comment type="caution">
    <text evidence="1">The sequence shown here is derived from an EMBL/GenBank/DDBJ whole genome shotgun (WGS) entry which is preliminary data.</text>
</comment>
<dbReference type="GO" id="GO:0006808">
    <property type="term" value="P:regulation of nitrogen utilization"/>
    <property type="evidence" value="ECO:0007669"/>
    <property type="project" value="InterPro"/>
</dbReference>
<keyword evidence="2" id="KW-1185">Reference proteome</keyword>
<evidence type="ECO:0000313" key="1">
    <source>
        <dbReference type="EMBL" id="PPE67414.1"/>
    </source>
</evidence>
<accession>A0A2S5SXD1</accession>
<dbReference type="Proteomes" id="UP000238605">
    <property type="component" value="Unassembled WGS sequence"/>
</dbReference>
<organism evidence="1 2">
    <name type="scientific">Caldimonas caldifontis</name>
    <dbReference type="NCBI Taxonomy" id="1452508"/>
    <lineage>
        <taxon>Bacteria</taxon>
        <taxon>Pseudomonadati</taxon>
        <taxon>Pseudomonadota</taxon>
        <taxon>Betaproteobacteria</taxon>
        <taxon>Burkholderiales</taxon>
        <taxon>Sphaerotilaceae</taxon>
        <taxon>Caldimonas</taxon>
    </lineage>
</organism>
<dbReference type="InterPro" id="IPR011322">
    <property type="entry name" value="N-reg_PII-like_a/b"/>
</dbReference>
<dbReference type="GO" id="GO:0030234">
    <property type="term" value="F:enzyme regulator activity"/>
    <property type="evidence" value="ECO:0007669"/>
    <property type="project" value="InterPro"/>
</dbReference>
<dbReference type="OrthoDB" id="330665at2"/>
<reference evidence="1 2" key="1">
    <citation type="submission" date="2018-02" db="EMBL/GenBank/DDBJ databases">
        <title>Reclassifiation of [Polyangium] brachysporum DSM 7029 as Guopingzhaonella breviflexa gen. nov., sp. nov., a member of the family Comamonadaceae.</title>
        <authorList>
            <person name="Tang B."/>
        </authorList>
    </citation>
    <scope>NUCLEOTIDE SEQUENCE [LARGE SCALE GENOMIC DNA]</scope>
    <source>
        <strain evidence="1 2">BCRC 80649</strain>
    </source>
</reference>
<dbReference type="EMBL" id="PSNX01000003">
    <property type="protein sequence ID" value="PPE67414.1"/>
    <property type="molecule type" value="Genomic_DNA"/>
</dbReference>
<name>A0A2S5SXD1_9BURK</name>
<dbReference type="RefSeq" id="WP_104301377.1">
    <property type="nucleotide sequence ID" value="NZ_PSNX01000003.1"/>
</dbReference>
<protein>
    <submittedName>
        <fullName evidence="1">Transcriptional regulator</fullName>
    </submittedName>
</protein>
<dbReference type="InterPro" id="IPR015867">
    <property type="entry name" value="N-reg_PII/ATP_PRibTrfase_C"/>
</dbReference>
<dbReference type="Gene3D" id="3.30.70.120">
    <property type="match status" value="1"/>
</dbReference>
<dbReference type="AlphaFoldDB" id="A0A2S5SXD1"/>
<proteinExistence type="predicted"/>
<dbReference type="Pfam" id="PF00543">
    <property type="entry name" value="P-II"/>
    <property type="match status" value="1"/>
</dbReference>
<sequence>MALIKHPRMLLVIIAEAALEKQLVADVKRLGAHGYTVYDVRGEGTMGVREGAWEADRTIEMKVICETAVADQIAEHVLAQYVPHFGVTMFFADVQVLRPHKF</sequence>